<name>A0AA37T7L1_9GAMM</name>
<accession>A0AA37T7L1</accession>
<dbReference type="AlphaFoldDB" id="A0AA37T7L1"/>
<evidence type="ECO:0000313" key="3">
    <source>
        <dbReference type="EMBL" id="GLS27241.1"/>
    </source>
</evidence>
<keyword evidence="3" id="KW-0813">Transport</keyword>
<evidence type="ECO:0000256" key="1">
    <source>
        <dbReference type="SAM" id="Phobius"/>
    </source>
</evidence>
<dbReference type="Gene3D" id="3.40.50.720">
    <property type="entry name" value="NAD(P)-binding Rossmann-like Domain"/>
    <property type="match status" value="1"/>
</dbReference>
<protein>
    <submittedName>
        <fullName evidence="3">Potassium channel protein</fullName>
    </submittedName>
</protein>
<dbReference type="Proteomes" id="UP001156870">
    <property type="component" value="Unassembled WGS sequence"/>
</dbReference>
<dbReference type="GO" id="GO:0034220">
    <property type="term" value="P:monoatomic ion transmembrane transport"/>
    <property type="evidence" value="ECO:0007669"/>
    <property type="project" value="UniProtKB-KW"/>
</dbReference>
<organism evidence="3 4">
    <name type="scientific">Marinibactrum halimedae</name>
    <dbReference type="NCBI Taxonomy" id="1444977"/>
    <lineage>
        <taxon>Bacteria</taxon>
        <taxon>Pseudomonadati</taxon>
        <taxon>Pseudomonadota</taxon>
        <taxon>Gammaproteobacteria</taxon>
        <taxon>Cellvibrionales</taxon>
        <taxon>Cellvibrionaceae</taxon>
        <taxon>Marinibactrum</taxon>
    </lineage>
</organism>
<keyword evidence="1" id="KW-0812">Transmembrane</keyword>
<dbReference type="InterPro" id="IPR013099">
    <property type="entry name" value="K_chnl_dom"/>
</dbReference>
<feature type="transmembrane region" description="Helical" evidence="1">
    <location>
        <begin position="78"/>
        <end position="100"/>
    </location>
</feature>
<feature type="domain" description="Potassium channel" evidence="2">
    <location>
        <begin position="22"/>
        <end position="100"/>
    </location>
</feature>
<gene>
    <name evidence="3" type="ORF">GCM10007877_29600</name>
</gene>
<keyword evidence="3" id="KW-0406">Ion transport</keyword>
<evidence type="ECO:0000259" key="2">
    <source>
        <dbReference type="Pfam" id="PF07885"/>
    </source>
</evidence>
<keyword evidence="4" id="KW-1185">Reference proteome</keyword>
<dbReference type="InterPro" id="IPR050721">
    <property type="entry name" value="Trk_Ktr_HKT_K-transport"/>
</dbReference>
<dbReference type="SUPFAM" id="SSF51735">
    <property type="entry name" value="NAD(P)-binding Rossmann-fold domains"/>
    <property type="match status" value="1"/>
</dbReference>
<feature type="transmembrane region" description="Helical" evidence="1">
    <location>
        <begin position="20"/>
        <end position="38"/>
    </location>
</feature>
<dbReference type="InterPro" id="IPR036291">
    <property type="entry name" value="NAD(P)-bd_dom_sf"/>
</dbReference>
<evidence type="ECO:0000313" key="4">
    <source>
        <dbReference type="Proteomes" id="UP001156870"/>
    </source>
</evidence>
<dbReference type="EMBL" id="BSPD01000073">
    <property type="protein sequence ID" value="GLS27241.1"/>
    <property type="molecule type" value="Genomic_DNA"/>
</dbReference>
<keyword evidence="1" id="KW-1133">Transmembrane helix</keyword>
<dbReference type="PANTHER" id="PTHR43833:SF9">
    <property type="entry name" value="POTASSIUM CHANNEL PROTEIN YUGO-RELATED"/>
    <property type="match status" value="1"/>
</dbReference>
<dbReference type="Gene3D" id="1.10.287.70">
    <property type="match status" value="1"/>
</dbReference>
<reference evidence="3 4" key="1">
    <citation type="journal article" date="2014" name="Int. J. Syst. Evol. Microbiol.">
        <title>Complete genome sequence of Corynebacterium casei LMG S-19264T (=DSM 44701T), isolated from a smear-ripened cheese.</title>
        <authorList>
            <consortium name="US DOE Joint Genome Institute (JGI-PGF)"/>
            <person name="Walter F."/>
            <person name="Albersmeier A."/>
            <person name="Kalinowski J."/>
            <person name="Ruckert C."/>
        </authorList>
    </citation>
    <scope>NUCLEOTIDE SEQUENCE [LARGE SCALE GENOMIC DNA]</scope>
    <source>
        <strain evidence="3 4">NBRC 110095</strain>
    </source>
</reference>
<sequence length="341" mass="37852">MITKLRRLLAALFFKANTTTILSAGLLYGVISYWLMLIAGEQDLQSFSNFLYWLVVTGSTVGYGDYSPTTPLGKLFVSIWVIPVGLSIFALVIGRAGLFFSEIISRGKRGLTVLNHTNHTILIGWNGQRTIRLIELLLAKSSRQNDRLVLVVAKEIENPLPGKIDFVKAEHFSHDDTMSRANIAAAGRIIIDTPLDDVTLTTALYCDKVNPGCHTTAYFQEEATGELLRRYCPTVECIPSVALEMLAKSTVDPGSSMLHKQLLDGTYGMTQYSVIYDGNTPQSVEPVFMRLKTELNATLIGIRKKDSDHIDLNPSFKNTVASGDTVYYIAERRLNANECFE</sequence>
<keyword evidence="3" id="KW-0407">Ion channel</keyword>
<proteinExistence type="predicted"/>
<dbReference type="Pfam" id="PF07885">
    <property type="entry name" value="Ion_trans_2"/>
    <property type="match status" value="1"/>
</dbReference>
<dbReference type="SUPFAM" id="SSF81324">
    <property type="entry name" value="Voltage-gated potassium channels"/>
    <property type="match status" value="1"/>
</dbReference>
<dbReference type="PANTHER" id="PTHR43833">
    <property type="entry name" value="POTASSIUM CHANNEL PROTEIN 2-RELATED-RELATED"/>
    <property type="match status" value="1"/>
</dbReference>
<dbReference type="RefSeq" id="WP_232593846.1">
    <property type="nucleotide sequence ID" value="NZ_BSPD01000073.1"/>
</dbReference>
<keyword evidence="1" id="KW-0472">Membrane</keyword>
<comment type="caution">
    <text evidence="3">The sequence shown here is derived from an EMBL/GenBank/DDBJ whole genome shotgun (WGS) entry which is preliminary data.</text>
</comment>